<evidence type="ECO:0000259" key="1">
    <source>
        <dbReference type="Pfam" id="PF07005"/>
    </source>
</evidence>
<comment type="caution">
    <text evidence="2">The sequence shown here is derived from an EMBL/GenBank/DDBJ whole genome shotgun (WGS) entry which is preliminary data.</text>
</comment>
<dbReference type="InterPro" id="IPR010737">
    <property type="entry name" value="4-carb_acid_sugar_kinase_N"/>
</dbReference>
<dbReference type="InterPro" id="IPR037051">
    <property type="entry name" value="4-carb_acid_sugar_kinase_N_sf"/>
</dbReference>
<dbReference type="Pfam" id="PF07005">
    <property type="entry name" value="SBD_N"/>
    <property type="match status" value="1"/>
</dbReference>
<organism evidence="2">
    <name type="scientific">marine sediment metagenome</name>
    <dbReference type="NCBI Taxonomy" id="412755"/>
    <lineage>
        <taxon>unclassified sequences</taxon>
        <taxon>metagenomes</taxon>
        <taxon>ecological metagenomes</taxon>
    </lineage>
</organism>
<evidence type="ECO:0000313" key="2">
    <source>
        <dbReference type="EMBL" id="GAG73850.1"/>
    </source>
</evidence>
<dbReference type="EMBL" id="BART01000617">
    <property type="protein sequence ID" value="GAG73850.1"/>
    <property type="molecule type" value="Genomic_DNA"/>
</dbReference>
<dbReference type="SUPFAM" id="SSF142764">
    <property type="entry name" value="YgbK-like"/>
    <property type="match status" value="1"/>
</dbReference>
<proteinExistence type="predicted"/>
<sequence length="213" mass="24192">MFYIIADDLTGANDTGVQFSKKRYNTVVSIIEESGNIIIPNNTDVFVIDTETREVDAKTARQRLRSVLQRLNFSDKDIFYKKVDSTLRGYIGGELEEMMNILEKDICIFTPTFPSHKRITIGGYLIVNGKPLGLSKYYSGDLKAGEASFIPFLLKQQTTLSIARIDFIDVTKGQEVIFKKLNKLYQGGDKIIIIDATEEMHLKDILNSIFKFE</sequence>
<dbReference type="Gene3D" id="3.40.50.10840">
    <property type="entry name" value="Putative sugar-binding, N-terminal domain"/>
    <property type="match status" value="1"/>
</dbReference>
<gene>
    <name evidence="2" type="ORF">S01H4_02718</name>
</gene>
<protein>
    <recommendedName>
        <fullName evidence="1">Four-carbon acid sugar kinase N-terminal domain-containing protein</fullName>
    </recommendedName>
</protein>
<reference evidence="2" key="1">
    <citation type="journal article" date="2014" name="Front. Microbiol.">
        <title>High frequency of phylogenetically diverse reductive dehalogenase-homologous genes in deep subseafloor sedimentary metagenomes.</title>
        <authorList>
            <person name="Kawai M."/>
            <person name="Futagami T."/>
            <person name="Toyoda A."/>
            <person name="Takaki Y."/>
            <person name="Nishi S."/>
            <person name="Hori S."/>
            <person name="Arai W."/>
            <person name="Tsubouchi T."/>
            <person name="Morono Y."/>
            <person name="Uchiyama I."/>
            <person name="Ito T."/>
            <person name="Fujiyama A."/>
            <person name="Inagaki F."/>
            <person name="Takami H."/>
        </authorList>
    </citation>
    <scope>NUCLEOTIDE SEQUENCE</scope>
    <source>
        <strain evidence="2">Expedition CK06-06</strain>
    </source>
</reference>
<feature type="domain" description="Four-carbon acid sugar kinase N-terminal" evidence="1">
    <location>
        <begin position="3"/>
        <end position="208"/>
    </location>
</feature>
<dbReference type="AlphaFoldDB" id="X0ZVJ3"/>
<accession>X0ZVJ3</accession>
<name>X0ZVJ3_9ZZZZ</name>
<feature type="non-terminal residue" evidence="2">
    <location>
        <position position="213"/>
    </location>
</feature>